<dbReference type="AlphaFoldDB" id="A0A7W9KN87"/>
<feature type="transmembrane region" description="Helical" evidence="1">
    <location>
        <begin position="206"/>
        <end position="226"/>
    </location>
</feature>
<proteinExistence type="predicted"/>
<reference evidence="2 3" key="1">
    <citation type="submission" date="2020-08" db="EMBL/GenBank/DDBJ databases">
        <title>Sequencing the genomes of 1000 actinobacteria strains.</title>
        <authorList>
            <person name="Klenk H.-P."/>
        </authorList>
    </citation>
    <scope>NUCLEOTIDE SEQUENCE [LARGE SCALE GENOMIC DNA]</scope>
    <source>
        <strain evidence="2 3">DSM 43851</strain>
    </source>
</reference>
<feature type="transmembrane region" description="Helical" evidence="1">
    <location>
        <begin position="147"/>
        <end position="164"/>
    </location>
</feature>
<feature type="transmembrane region" description="Helical" evidence="1">
    <location>
        <begin position="66"/>
        <end position="85"/>
    </location>
</feature>
<keyword evidence="1" id="KW-0812">Transmembrane</keyword>
<keyword evidence="1" id="KW-1133">Transmembrane helix</keyword>
<dbReference type="Proteomes" id="UP000585638">
    <property type="component" value="Unassembled WGS sequence"/>
</dbReference>
<accession>A0A7W9KN87</accession>
<evidence type="ECO:0000256" key="1">
    <source>
        <dbReference type="SAM" id="Phobius"/>
    </source>
</evidence>
<feature type="transmembrane region" description="Helical" evidence="1">
    <location>
        <begin position="7"/>
        <end position="29"/>
    </location>
</feature>
<dbReference type="RefSeq" id="WP_184867442.1">
    <property type="nucleotide sequence ID" value="NZ_BAAAWY010000098.1"/>
</dbReference>
<dbReference type="NCBIfam" id="NF041646">
    <property type="entry name" value="VC0807_fam"/>
    <property type="match status" value="1"/>
</dbReference>
<name>A0A7W9KN87_9PSEU</name>
<organism evidence="2 3">
    <name type="scientific">Kutzneria kofuensis</name>
    <dbReference type="NCBI Taxonomy" id="103725"/>
    <lineage>
        <taxon>Bacteria</taxon>
        <taxon>Bacillati</taxon>
        <taxon>Actinomycetota</taxon>
        <taxon>Actinomycetes</taxon>
        <taxon>Pseudonocardiales</taxon>
        <taxon>Pseudonocardiaceae</taxon>
        <taxon>Kutzneria</taxon>
    </lineage>
</organism>
<gene>
    <name evidence="2" type="ORF">BJ998_006876</name>
</gene>
<dbReference type="EMBL" id="JACHIR010000001">
    <property type="protein sequence ID" value="MBB5895680.1"/>
    <property type="molecule type" value="Genomic_DNA"/>
</dbReference>
<feature type="transmembrane region" description="Helical" evidence="1">
    <location>
        <begin position="35"/>
        <end position="54"/>
    </location>
</feature>
<keyword evidence="1" id="KW-0472">Membrane</keyword>
<sequence>MNTAKARVLLVALLDMALDIVVPIAVYLALQPLGVPSVLSLAAGGILIAGKAAFGKLTDTGERDTALLLTCTIVSLAVMFGLYALGVAAAIALVAGVVLQGVGMAVSIIRRRKLDGFALLVLTELALGIVLSFVTSGDPRFLVARPAFYTFVAAVYVFATVFRGKAFMFVVSRPMAVAGDPKRDVAYDKAWENSAEFRRLERIGTAAFAVVLLAESVLRVVLAFQYNADEVVASSLVSQLPVIGLLALFILGYKVILVPRLSRLVEAEMAVRA</sequence>
<feature type="transmembrane region" description="Helical" evidence="1">
    <location>
        <begin position="91"/>
        <end position="109"/>
    </location>
</feature>
<comment type="caution">
    <text evidence="2">The sequence shown here is derived from an EMBL/GenBank/DDBJ whole genome shotgun (WGS) entry which is preliminary data.</text>
</comment>
<feature type="transmembrane region" description="Helical" evidence="1">
    <location>
        <begin position="116"/>
        <end position="135"/>
    </location>
</feature>
<keyword evidence="3" id="KW-1185">Reference proteome</keyword>
<evidence type="ECO:0000313" key="3">
    <source>
        <dbReference type="Proteomes" id="UP000585638"/>
    </source>
</evidence>
<feature type="transmembrane region" description="Helical" evidence="1">
    <location>
        <begin position="232"/>
        <end position="253"/>
    </location>
</feature>
<protein>
    <submittedName>
        <fullName evidence="2">Uncharacterized protein</fullName>
    </submittedName>
</protein>
<evidence type="ECO:0000313" key="2">
    <source>
        <dbReference type="EMBL" id="MBB5895680.1"/>
    </source>
</evidence>